<reference evidence="1 2" key="1">
    <citation type="journal article" date="2018" name="Biotechnol. Adv.">
        <title>Improved genomic resources and new bioinformatic workflow for the carcinogenic parasite Clonorchis sinensis: Biotechnological implications.</title>
        <authorList>
            <person name="Wang D."/>
            <person name="Korhonen P.K."/>
            <person name="Gasser R.B."/>
            <person name="Young N.D."/>
        </authorList>
    </citation>
    <scope>NUCLEOTIDE SEQUENCE [LARGE SCALE GENOMIC DNA]</scope>
    <source>
        <strain evidence="1">Cs-k2</strain>
    </source>
</reference>
<organism evidence="1 2">
    <name type="scientific">Clonorchis sinensis</name>
    <name type="common">Chinese liver fluke</name>
    <dbReference type="NCBI Taxonomy" id="79923"/>
    <lineage>
        <taxon>Eukaryota</taxon>
        <taxon>Metazoa</taxon>
        <taxon>Spiralia</taxon>
        <taxon>Lophotrochozoa</taxon>
        <taxon>Platyhelminthes</taxon>
        <taxon>Trematoda</taxon>
        <taxon>Digenea</taxon>
        <taxon>Opisthorchiida</taxon>
        <taxon>Opisthorchiata</taxon>
        <taxon>Opisthorchiidae</taxon>
        <taxon>Clonorchis</taxon>
    </lineage>
</organism>
<gene>
    <name evidence="1" type="ORF">CSKR_105553</name>
</gene>
<protein>
    <submittedName>
        <fullName evidence="1">Uncharacterized protein</fullName>
    </submittedName>
</protein>
<keyword evidence="2" id="KW-1185">Reference proteome</keyword>
<dbReference type="InParanoid" id="A0A3R7GT18"/>
<reference evidence="1 2" key="2">
    <citation type="journal article" date="2021" name="Genomics">
        <title>High-quality reference genome for Clonorchis sinensis.</title>
        <authorList>
            <person name="Young N.D."/>
            <person name="Stroehlein A.J."/>
            <person name="Kinkar L."/>
            <person name="Wang T."/>
            <person name="Sohn W.M."/>
            <person name="Chang B.C.H."/>
            <person name="Kaur P."/>
            <person name="Weisz D."/>
            <person name="Dudchenko O."/>
            <person name="Aiden E.L."/>
            <person name="Korhonen P.K."/>
            <person name="Gasser R.B."/>
        </authorList>
    </citation>
    <scope>NUCLEOTIDE SEQUENCE [LARGE SCALE GENOMIC DNA]</scope>
    <source>
        <strain evidence="1">Cs-k2</strain>
    </source>
</reference>
<proteinExistence type="predicted"/>
<dbReference type="Proteomes" id="UP000286415">
    <property type="component" value="Unassembled WGS sequence"/>
</dbReference>
<evidence type="ECO:0000313" key="1">
    <source>
        <dbReference type="EMBL" id="KAG5446778.1"/>
    </source>
</evidence>
<accession>A0A3R7GT18</accession>
<comment type="caution">
    <text evidence="1">The sequence shown here is derived from an EMBL/GenBank/DDBJ whole genome shotgun (WGS) entry which is preliminary data.</text>
</comment>
<evidence type="ECO:0000313" key="2">
    <source>
        <dbReference type="Proteomes" id="UP000286415"/>
    </source>
</evidence>
<dbReference type="EMBL" id="NIRI02000056">
    <property type="protein sequence ID" value="KAG5446778.1"/>
    <property type="molecule type" value="Genomic_DNA"/>
</dbReference>
<dbReference type="AlphaFoldDB" id="A0A3R7GT18"/>
<sequence>MCCTRPPHVSVATIFEILRYMDKRNALLTKLLETLRQPRPVSSFLRLISCKEIYFCDGLIRNPAESLVCDVSGQLNVLRQAASCFSCYDIQDIAIHSSKIEYTPSTPREPVYFRIQISNPFTLCANPLHRLTNDVHRPLTSNVVEYSWIANVSSPIEVTSSVRGDDDALMMSPRLVMKRLQSNCQARRTDQQSKSGNPITSCFCYERNCCRRKPGTQCYVQTKYHGAP</sequence>
<name>A0A3R7GT18_CLOSI</name>